<name>G4T971_SERID</name>
<evidence type="ECO:0000259" key="4">
    <source>
        <dbReference type="Pfam" id="PF13649"/>
    </source>
</evidence>
<comment type="similarity">
    <text evidence="1">Belongs to the methyltransferase superfamily.</text>
</comment>
<feature type="domain" description="Methyltransferase" evidence="4">
    <location>
        <begin position="52"/>
        <end position="120"/>
    </location>
</feature>
<evidence type="ECO:0000313" key="6">
    <source>
        <dbReference type="Proteomes" id="UP000007148"/>
    </source>
</evidence>
<dbReference type="AlphaFoldDB" id="G4T971"/>
<protein>
    <recommendedName>
        <fullName evidence="4">Methyltransferase domain-containing protein</fullName>
    </recommendedName>
</protein>
<keyword evidence="3" id="KW-0808">Transferase</keyword>
<accession>G4T971</accession>
<evidence type="ECO:0000256" key="3">
    <source>
        <dbReference type="ARBA" id="ARBA00022679"/>
    </source>
</evidence>
<dbReference type="OrthoDB" id="411785at2759"/>
<comment type="caution">
    <text evidence="5">The sequence shown here is derived from an EMBL/GenBank/DDBJ whole genome shotgun (WGS) entry which is preliminary data.</text>
</comment>
<dbReference type="SUPFAM" id="SSF53335">
    <property type="entry name" value="S-adenosyl-L-methionine-dependent methyltransferases"/>
    <property type="match status" value="1"/>
</dbReference>
<dbReference type="eggNOG" id="KOG2352">
    <property type="taxonomic scope" value="Eukaryota"/>
</dbReference>
<dbReference type="Gene3D" id="3.40.50.150">
    <property type="entry name" value="Vaccinia Virus protein VP39"/>
    <property type="match status" value="1"/>
</dbReference>
<dbReference type="OMA" id="EDMWEDG"/>
<dbReference type="HOGENOM" id="CLU_065920_4_1_1"/>
<evidence type="ECO:0000256" key="1">
    <source>
        <dbReference type="ARBA" id="ARBA00008361"/>
    </source>
</evidence>
<dbReference type="InterPro" id="IPR029063">
    <property type="entry name" value="SAM-dependent_MTases_sf"/>
</dbReference>
<dbReference type="GO" id="GO:0008168">
    <property type="term" value="F:methyltransferase activity"/>
    <property type="evidence" value="ECO:0007669"/>
    <property type="project" value="UniProtKB-KW"/>
</dbReference>
<dbReference type="InterPro" id="IPR051419">
    <property type="entry name" value="Lys/N-term_MeTrsfase_sf"/>
</dbReference>
<keyword evidence="6" id="KW-1185">Reference proteome</keyword>
<dbReference type="PANTHER" id="PTHR12176:SF80">
    <property type="entry name" value="EEF1A LYSINE METHYLTRANSFERASE 4"/>
    <property type="match status" value="1"/>
</dbReference>
<dbReference type="CDD" id="cd02440">
    <property type="entry name" value="AdoMet_MTases"/>
    <property type="match status" value="1"/>
</dbReference>
<organism evidence="5 6">
    <name type="scientific">Serendipita indica (strain DSM 11827)</name>
    <name type="common">Root endophyte fungus</name>
    <name type="synonym">Piriformospora indica</name>
    <dbReference type="NCBI Taxonomy" id="1109443"/>
    <lineage>
        <taxon>Eukaryota</taxon>
        <taxon>Fungi</taxon>
        <taxon>Dikarya</taxon>
        <taxon>Basidiomycota</taxon>
        <taxon>Agaricomycotina</taxon>
        <taxon>Agaricomycetes</taxon>
        <taxon>Sebacinales</taxon>
        <taxon>Serendipitaceae</taxon>
        <taxon>Serendipita</taxon>
    </lineage>
</organism>
<reference evidence="5 6" key="1">
    <citation type="journal article" date="2011" name="PLoS Pathog.">
        <title>Endophytic Life Strategies Decoded by Genome and Transcriptome Analyses of the Mutualistic Root Symbiont Piriformospora indica.</title>
        <authorList>
            <person name="Zuccaro A."/>
            <person name="Lahrmann U."/>
            <person name="Guldener U."/>
            <person name="Langen G."/>
            <person name="Pfiffi S."/>
            <person name="Biedenkopf D."/>
            <person name="Wong P."/>
            <person name="Samans B."/>
            <person name="Grimm C."/>
            <person name="Basiewicz M."/>
            <person name="Murat C."/>
            <person name="Martin F."/>
            <person name="Kogel K.H."/>
        </authorList>
    </citation>
    <scope>NUCLEOTIDE SEQUENCE [LARGE SCALE GENOMIC DNA]</scope>
    <source>
        <strain evidence="5 6">DSM 11827</strain>
    </source>
</reference>
<dbReference type="Proteomes" id="UP000007148">
    <property type="component" value="Unassembled WGS sequence"/>
</dbReference>
<evidence type="ECO:0000256" key="2">
    <source>
        <dbReference type="ARBA" id="ARBA00022603"/>
    </source>
</evidence>
<dbReference type="PANTHER" id="PTHR12176">
    <property type="entry name" value="SAM-DEPENDENT METHYLTRANSFERASE SUPERFAMILY PROTEIN"/>
    <property type="match status" value="1"/>
</dbReference>
<dbReference type="Pfam" id="PF13649">
    <property type="entry name" value="Methyltransf_25"/>
    <property type="match status" value="1"/>
</dbReference>
<dbReference type="InParanoid" id="G4T971"/>
<dbReference type="InterPro" id="IPR041698">
    <property type="entry name" value="Methyltransf_25"/>
</dbReference>
<sequence>MDILPGNNEEYSQKKYWDDRYTSSDEPFDWFKSFKDISSIIEELIPDKSSRILMLGCGNSTLSEEMYDAGYQNIVNVDYSEVIINKMKARNALRERMSWKEMDVRALEFENDSFDVAIDKGTMDAMLAVKGDVWNPPPAVVDDCNKEVGEVMR</sequence>
<evidence type="ECO:0000313" key="5">
    <source>
        <dbReference type="EMBL" id="CCA67884.1"/>
    </source>
</evidence>
<dbReference type="EMBL" id="CAFZ01000021">
    <property type="protein sequence ID" value="CCA67884.1"/>
    <property type="molecule type" value="Genomic_DNA"/>
</dbReference>
<keyword evidence="2" id="KW-0489">Methyltransferase</keyword>
<proteinExistence type="inferred from homology"/>
<dbReference type="STRING" id="1109443.G4T971"/>
<dbReference type="GO" id="GO:0032259">
    <property type="term" value="P:methylation"/>
    <property type="evidence" value="ECO:0007669"/>
    <property type="project" value="UniProtKB-KW"/>
</dbReference>
<gene>
    <name evidence="5" type="ORF">PIIN_11839</name>
</gene>